<gene>
    <name evidence="1" type="ORF">DUNSADRAFT_17409</name>
</gene>
<dbReference type="EMBL" id="MU070283">
    <property type="protein sequence ID" value="KAF5828567.1"/>
    <property type="molecule type" value="Genomic_DNA"/>
</dbReference>
<evidence type="ECO:0000313" key="1">
    <source>
        <dbReference type="EMBL" id="KAF5828567.1"/>
    </source>
</evidence>
<name>A0ABQ7G1T3_DUNSA</name>
<accession>A0ABQ7G1T3</accession>
<proteinExistence type="predicted"/>
<reference evidence="1" key="1">
    <citation type="submission" date="2017-08" db="EMBL/GenBank/DDBJ databases">
        <authorList>
            <person name="Polle J.E."/>
            <person name="Barry K."/>
            <person name="Cushman J."/>
            <person name="Schmutz J."/>
            <person name="Tran D."/>
            <person name="Hathwaick L.T."/>
            <person name="Yim W.C."/>
            <person name="Jenkins J."/>
            <person name="Mckie-Krisberg Z.M."/>
            <person name="Prochnik S."/>
            <person name="Lindquist E."/>
            <person name="Dockter R.B."/>
            <person name="Adam C."/>
            <person name="Molina H."/>
            <person name="Bunkerborg J."/>
            <person name="Jin E."/>
            <person name="Buchheim M."/>
            <person name="Magnuson J."/>
        </authorList>
    </citation>
    <scope>NUCLEOTIDE SEQUENCE</scope>
    <source>
        <strain evidence="1">CCAP 19/18</strain>
    </source>
</reference>
<evidence type="ECO:0000313" key="2">
    <source>
        <dbReference type="Proteomes" id="UP000815325"/>
    </source>
</evidence>
<comment type="caution">
    <text evidence="1">The sequence shown here is derived from an EMBL/GenBank/DDBJ whole genome shotgun (WGS) entry which is preliminary data.</text>
</comment>
<organism evidence="1 2">
    <name type="scientific">Dunaliella salina</name>
    <name type="common">Green alga</name>
    <name type="synonym">Protococcus salinus</name>
    <dbReference type="NCBI Taxonomy" id="3046"/>
    <lineage>
        <taxon>Eukaryota</taxon>
        <taxon>Viridiplantae</taxon>
        <taxon>Chlorophyta</taxon>
        <taxon>core chlorophytes</taxon>
        <taxon>Chlorophyceae</taxon>
        <taxon>CS clade</taxon>
        <taxon>Chlamydomonadales</taxon>
        <taxon>Dunaliellaceae</taxon>
        <taxon>Dunaliella</taxon>
    </lineage>
</organism>
<dbReference type="Proteomes" id="UP000815325">
    <property type="component" value="Unassembled WGS sequence"/>
</dbReference>
<protein>
    <recommendedName>
        <fullName evidence="3">Encoded protein</fullName>
    </recommendedName>
</protein>
<evidence type="ECO:0008006" key="3">
    <source>
        <dbReference type="Google" id="ProtNLM"/>
    </source>
</evidence>
<sequence>MEAPPHLHSNSRRRPCCATLCKQLRWRQTRHLLWRCRCKQTGQLLRRCRWRQSKHVRSSRRSASI</sequence>
<keyword evidence="2" id="KW-1185">Reference proteome</keyword>